<comment type="similarity">
    <text evidence="1">Belongs to the peptidase C48 family.</text>
</comment>
<dbReference type="GO" id="GO:0016926">
    <property type="term" value="P:protein desumoylation"/>
    <property type="evidence" value="ECO:0007669"/>
    <property type="project" value="TreeGrafter"/>
</dbReference>
<evidence type="ECO:0000256" key="3">
    <source>
        <dbReference type="ARBA" id="ARBA00022801"/>
    </source>
</evidence>
<dbReference type="AlphaFoldDB" id="A0A915DNN5"/>
<dbReference type="InterPro" id="IPR038765">
    <property type="entry name" value="Papain-like_cys_pep_sf"/>
</dbReference>
<dbReference type="PANTHER" id="PTHR12606:SF141">
    <property type="entry name" value="GH15225P-RELATED"/>
    <property type="match status" value="1"/>
</dbReference>
<evidence type="ECO:0000313" key="7">
    <source>
        <dbReference type="WBParaSite" id="jg21501"/>
    </source>
</evidence>
<keyword evidence="2" id="KW-0645">Protease</keyword>
<evidence type="ECO:0000313" key="6">
    <source>
        <dbReference type="Proteomes" id="UP000887574"/>
    </source>
</evidence>
<reference evidence="7" key="1">
    <citation type="submission" date="2022-11" db="UniProtKB">
        <authorList>
            <consortium name="WormBaseParasite"/>
        </authorList>
    </citation>
    <scope>IDENTIFICATION</scope>
</reference>
<dbReference type="PANTHER" id="PTHR12606">
    <property type="entry name" value="SENTRIN/SUMO-SPECIFIC PROTEASE"/>
    <property type="match status" value="1"/>
</dbReference>
<dbReference type="SUPFAM" id="SSF54001">
    <property type="entry name" value="Cysteine proteinases"/>
    <property type="match status" value="1"/>
</dbReference>
<keyword evidence="6" id="KW-1185">Reference proteome</keyword>
<dbReference type="GO" id="GO:0006508">
    <property type="term" value="P:proteolysis"/>
    <property type="evidence" value="ECO:0007669"/>
    <property type="project" value="UniProtKB-KW"/>
</dbReference>
<dbReference type="PROSITE" id="PS50600">
    <property type="entry name" value="ULP_PROTEASE"/>
    <property type="match status" value="1"/>
</dbReference>
<sequence length="251" mass="28469">MISSLSRPCPVIAKANQVCKVNKKQTEKSKGQDIQVVILDCNGETENTDREILVQKFGISLTSEDLERLLPGKWLNDVLINYYMQLIVKKKPRGSYLPKVFALDSLFYTQLEEKGSEALLEQGIWDELDLFFYDLVGCLINIEIRSSNGEVPSGYYDSFHGDGSRSISLIKNFLKEIAVQRGYEALDPTNWLAMNKKNISMQAKTNGNVCGVFVCQYAECVTQGREIDLSQETMDNLREKMSIEIRRGELT</sequence>
<dbReference type="GO" id="GO:0016929">
    <property type="term" value="F:deSUMOylase activity"/>
    <property type="evidence" value="ECO:0007669"/>
    <property type="project" value="TreeGrafter"/>
</dbReference>
<organism evidence="6 7">
    <name type="scientific">Ditylenchus dipsaci</name>
    <dbReference type="NCBI Taxonomy" id="166011"/>
    <lineage>
        <taxon>Eukaryota</taxon>
        <taxon>Metazoa</taxon>
        <taxon>Ecdysozoa</taxon>
        <taxon>Nematoda</taxon>
        <taxon>Chromadorea</taxon>
        <taxon>Rhabditida</taxon>
        <taxon>Tylenchina</taxon>
        <taxon>Tylenchomorpha</taxon>
        <taxon>Sphaerularioidea</taxon>
        <taxon>Anguinidae</taxon>
        <taxon>Anguininae</taxon>
        <taxon>Ditylenchus</taxon>
    </lineage>
</organism>
<dbReference type="Gene3D" id="3.40.395.10">
    <property type="entry name" value="Adenoviral Proteinase, Chain A"/>
    <property type="match status" value="1"/>
</dbReference>
<dbReference type="Pfam" id="PF02902">
    <property type="entry name" value="Peptidase_C48"/>
    <property type="match status" value="1"/>
</dbReference>
<dbReference type="Proteomes" id="UP000887574">
    <property type="component" value="Unplaced"/>
</dbReference>
<protein>
    <submittedName>
        <fullName evidence="7">Ubiquitin-like protease family profile domain-containing protein</fullName>
    </submittedName>
</protein>
<evidence type="ECO:0000256" key="1">
    <source>
        <dbReference type="ARBA" id="ARBA00005234"/>
    </source>
</evidence>
<accession>A0A915DNN5</accession>
<evidence type="ECO:0000259" key="5">
    <source>
        <dbReference type="PROSITE" id="PS50600"/>
    </source>
</evidence>
<dbReference type="WBParaSite" id="jg21501">
    <property type="protein sequence ID" value="jg21501"/>
    <property type="gene ID" value="jg21501"/>
</dbReference>
<evidence type="ECO:0000256" key="4">
    <source>
        <dbReference type="ARBA" id="ARBA00022807"/>
    </source>
</evidence>
<dbReference type="GO" id="GO:0005634">
    <property type="term" value="C:nucleus"/>
    <property type="evidence" value="ECO:0007669"/>
    <property type="project" value="TreeGrafter"/>
</dbReference>
<keyword evidence="3" id="KW-0378">Hydrolase</keyword>
<keyword evidence="4" id="KW-0788">Thiol protease</keyword>
<proteinExistence type="inferred from homology"/>
<name>A0A915DNN5_9BILA</name>
<feature type="domain" description="Ubiquitin-like protease family profile" evidence="5">
    <location>
        <begin position="59"/>
        <end position="221"/>
    </location>
</feature>
<evidence type="ECO:0000256" key="2">
    <source>
        <dbReference type="ARBA" id="ARBA00022670"/>
    </source>
</evidence>
<dbReference type="InterPro" id="IPR003653">
    <property type="entry name" value="Peptidase_C48_C"/>
</dbReference>